<dbReference type="AlphaFoldDB" id="A0A3S9HLP9"/>
<dbReference type="RefSeq" id="WP_126128413.1">
    <property type="nucleotide sequence ID" value="NZ_CP034464.1"/>
</dbReference>
<gene>
    <name evidence="1" type="ORF">EJN92_14130</name>
</gene>
<dbReference type="Proteomes" id="UP000275663">
    <property type="component" value="Chromosome"/>
</dbReference>
<dbReference type="OrthoDB" id="8909345at2"/>
<keyword evidence="2" id="KW-1185">Reference proteome</keyword>
<protein>
    <recommendedName>
        <fullName evidence="3">DUF697 domain-containing protein</fullName>
    </recommendedName>
</protein>
<dbReference type="EMBL" id="CP034464">
    <property type="protein sequence ID" value="AZP13037.1"/>
    <property type="molecule type" value="Genomic_DNA"/>
</dbReference>
<evidence type="ECO:0008006" key="3">
    <source>
        <dbReference type="Google" id="ProtNLM"/>
    </source>
</evidence>
<name>A0A3S9HLP9_9BURK</name>
<evidence type="ECO:0000313" key="1">
    <source>
        <dbReference type="EMBL" id="AZP13037.1"/>
    </source>
</evidence>
<dbReference type="KEGG" id="upv:EJN92_14130"/>
<organism evidence="1 2">
    <name type="scientific">Undibacterium parvum</name>
    <dbReference type="NCBI Taxonomy" id="401471"/>
    <lineage>
        <taxon>Bacteria</taxon>
        <taxon>Pseudomonadati</taxon>
        <taxon>Pseudomonadota</taxon>
        <taxon>Betaproteobacteria</taxon>
        <taxon>Burkholderiales</taxon>
        <taxon>Oxalobacteraceae</taxon>
        <taxon>Undibacterium</taxon>
    </lineage>
</organism>
<accession>A0A3S9HLP9</accession>
<proteinExistence type="predicted"/>
<evidence type="ECO:0000313" key="2">
    <source>
        <dbReference type="Proteomes" id="UP000275663"/>
    </source>
</evidence>
<sequence>MNQIQEKKCHAIIHAHAVAAAAGNAVPVPGMGVATDMLCMTAMAMSLCAVFGGSITQEAAKALAIASLKNSMLKQPIKVLSKELSKFIPFLGQVVAPGISVVMIEAAGWTLAKELEAKAQQATAGAATDTARPK</sequence>
<reference evidence="1 2" key="1">
    <citation type="journal article" date="2011" name="Int. J. Syst. Evol. Microbiol.">
        <title>Description of Undibacterium oligocarboniphilum sp. nov., isolated from purified water, and Undibacterium pigrum strain CCUG 49012 as the type strain of Undibacterium parvum sp. nov., and emended descriptions of the genus Undibacterium and the species Undibacterium pigrum.</title>
        <authorList>
            <person name="Eder W."/>
            <person name="Wanner G."/>
            <person name="Ludwig W."/>
            <person name="Busse H.J."/>
            <person name="Ziemke-Kageler F."/>
            <person name="Lang E."/>
        </authorList>
    </citation>
    <scope>NUCLEOTIDE SEQUENCE [LARGE SCALE GENOMIC DNA]</scope>
    <source>
        <strain evidence="1 2">DSM 23061</strain>
    </source>
</reference>